<dbReference type="PATRIC" id="fig|1293911.3.peg.365"/>
<reference evidence="8 9" key="1">
    <citation type="submission" date="2013-04" db="EMBL/GenBank/DDBJ databases">
        <title>The Genome Sequence of Bartonella bacilliformis Ver097.</title>
        <authorList>
            <consortium name="The Broad Institute Genomics Platform"/>
            <consortium name="The Broad Institute Genome Sequencing Center for Infectious Disease"/>
            <person name="Feldgarden M."/>
            <person name="Kirby J."/>
            <person name="Birtles R."/>
            <person name="Dasch G."/>
            <person name="Hendrix L."/>
            <person name="Koehler J."/>
            <person name="Walker B."/>
            <person name="Young S.K."/>
            <person name="Zeng Q."/>
            <person name="Gargeya S."/>
            <person name="Fitzgerald M."/>
            <person name="Haas B."/>
            <person name="Abouelleil A."/>
            <person name="Allen A.W."/>
            <person name="Alvarado L."/>
            <person name="Arachchi H.M."/>
            <person name="Berlin A.M."/>
            <person name="Chapman S.B."/>
            <person name="Gainer-Dewar J."/>
            <person name="Goldberg J."/>
            <person name="Griggs A."/>
            <person name="Gujja S."/>
            <person name="Hansen M."/>
            <person name="Howarth C."/>
            <person name="Imamovic A."/>
            <person name="Ireland A."/>
            <person name="Larimer J."/>
            <person name="McCowan C."/>
            <person name="Murphy C."/>
            <person name="Pearson M."/>
            <person name="Poon T.W."/>
            <person name="Priest M."/>
            <person name="Roberts A."/>
            <person name="Saif S."/>
            <person name="Shea T."/>
            <person name="Sisk P."/>
            <person name="Sykes S."/>
            <person name="Wortman J."/>
            <person name="Nusbaum C."/>
            <person name="Birren B."/>
        </authorList>
    </citation>
    <scope>NUCLEOTIDE SEQUENCE [LARGE SCALE GENOMIC DNA]</scope>
    <source>
        <strain evidence="8 9">Ver097</strain>
    </source>
</reference>
<dbReference type="Proteomes" id="UP000031740">
    <property type="component" value="Unassembled WGS sequence"/>
</dbReference>
<dbReference type="HOGENOM" id="CLU_047123_0_0_5"/>
<name>A0A072RIN2_BARBA</name>
<evidence type="ECO:0000256" key="1">
    <source>
        <dbReference type="ARBA" id="ARBA00004418"/>
    </source>
</evidence>
<evidence type="ECO:0000256" key="4">
    <source>
        <dbReference type="ARBA" id="ARBA00022764"/>
    </source>
</evidence>
<evidence type="ECO:0000256" key="3">
    <source>
        <dbReference type="ARBA" id="ARBA00022729"/>
    </source>
</evidence>
<keyword evidence="5" id="KW-0131">Cell cycle</keyword>
<dbReference type="GO" id="GO:0051301">
    <property type="term" value="P:cell division"/>
    <property type="evidence" value="ECO:0007669"/>
    <property type="project" value="UniProtKB-UniRule"/>
</dbReference>
<protein>
    <recommendedName>
        <fullName evidence="5">Tol-Pal system protein TolB</fullName>
    </recommendedName>
</protein>
<feature type="domain" description="TolB N-terminal" evidence="7">
    <location>
        <begin position="50"/>
        <end position="149"/>
    </location>
</feature>
<dbReference type="GO" id="GO:0042597">
    <property type="term" value="C:periplasmic space"/>
    <property type="evidence" value="ECO:0007669"/>
    <property type="project" value="UniProtKB-SubCell"/>
</dbReference>
<dbReference type="HAMAP" id="MF_00671">
    <property type="entry name" value="TolB"/>
    <property type="match status" value="1"/>
</dbReference>
<organism evidence="8 9">
    <name type="scientific">Bartonella bacilliformis Ver097</name>
    <dbReference type="NCBI Taxonomy" id="1293911"/>
    <lineage>
        <taxon>Bacteria</taxon>
        <taxon>Pseudomonadati</taxon>
        <taxon>Pseudomonadota</taxon>
        <taxon>Alphaproteobacteria</taxon>
        <taxon>Hyphomicrobiales</taxon>
        <taxon>Bartonellaceae</taxon>
        <taxon>Bartonella</taxon>
    </lineage>
</organism>
<dbReference type="Gene3D" id="3.40.50.10070">
    <property type="entry name" value="TolB, N-terminal domain"/>
    <property type="match status" value="1"/>
</dbReference>
<feature type="region of interest" description="Disordered" evidence="6">
    <location>
        <begin position="434"/>
        <end position="457"/>
    </location>
</feature>
<keyword evidence="5" id="KW-0132">Cell division</keyword>
<gene>
    <name evidence="5" type="primary">tolB</name>
    <name evidence="8" type="ORF">H710_00348</name>
</gene>
<dbReference type="SUPFAM" id="SSF69304">
    <property type="entry name" value="Tricorn protease N-terminal domain"/>
    <property type="match status" value="1"/>
</dbReference>
<accession>A0A072RIN2</accession>
<comment type="subunit">
    <text evidence="5">The Tol-Pal system is composed of five core proteins: the inner membrane proteins TolA, TolQ and TolR, the periplasmic protein TolB and the outer membrane protein Pal. They form a network linking the inner and outer membranes and the peptidoglycan layer.</text>
</comment>
<dbReference type="Gene3D" id="2.120.10.30">
    <property type="entry name" value="TolB, C-terminal domain"/>
    <property type="match status" value="1"/>
</dbReference>
<comment type="subcellular location">
    <subcellularLocation>
        <location evidence="1 5">Periplasm</location>
    </subcellularLocation>
</comment>
<keyword evidence="3 5" id="KW-0732">Signal</keyword>
<dbReference type="InterPro" id="IPR007195">
    <property type="entry name" value="TolB_N"/>
</dbReference>
<comment type="similarity">
    <text evidence="2 5">Belongs to the TolB family.</text>
</comment>
<evidence type="ECO:0000259" key="7">
    <source>
        <dbReference type="Pfam" id="PF04052"/>
    </source>
</evidence>
<dbReference type="EMBL" id="ASIV01000001">
    <property type="protein sequence ID" value="KEG21399.1"/>
    <property type="molecule type" value="Genomic_DNA"/>
</dbReference>
<evidence type="ECO:0000256" key="5">
    <source>
        <dbReference type="HAMAP-Rule" id="MF_00671"/>
    </source>
</evidence>
<keyword evidence="4 5" id="KW-0574">Periplasm</keyword>
<comment type="caution">
    <text evidence="8">The sequence shown here is derived from an EMBL/GenBank/DDBJ whole genome shotgun (WGS) entry which is preliminary data.</text>
</comment>
<dbReference type="InterPro" id="IPR014167">
    <property type="entry name" value="Tol-Pal_TolB"/>
</dbReference>
<evidence type="ECO:0000256" key="6">
    <source>
        <dbReference type="SAM" id="MobiDB-lite"/>
    </source>
</evidence>
<dbReference type="AlphaFoldDB" id="A0A072RIN2"/>
<proteinExistence type="inferred from homology"/>
<sequence length="457" mass="51733">MKQQLIFLIHKRVVPMISMMKHPLFSWFIISTSVCFFSGSFSHAQLKGAISNADFNPIPIAITDFIAQDSIGEKIAAVVAADLERSGLFKPLDKDSFLEKITDPNSQPNFSNWQQLNAQGLVTGYIHRDSNGRLRIDFRLWDVFTQKQIKGRRFYTTTEYWRRVAHMISDEIYSKMTGENGYFDTRIVFVDETGPLNARVKRLAIMDQDGANLTYLSNGKELVLTPRFSPNRQEITYMAYDAHKTPHVYLQQIETGQRELIGTFDNMTIAPRFSPDGQKVIMSLLEDNGSANLYTMDLRTRTVTRLTTTRAIDTSASYSPDGKQIVFSSDRNGKPQIYIMDADGKNPHRISENEGSYSTPIWSPRGDYIAFTKQSQGQFSIGVMHPNGKGERLLTTGFHNEGPTWAPNGRVLMFFRQDANQGAQIYTIDITGRNERRLPTPNNASDPAWSPLLGKTP</sequence>
<dbReference type="PANTHER" id="PTHR36842">
    <property type="entry name" value="PROTEIN TOLB HOMOLOG"/>
    <property type="match status" value="1"/>
</dbReference>
<dbReference type="SUPFAM" id="SSF52964">
    <property type="entry name" value="TolB, N-terminal domain"/>
    <property type="match status" value="1"/>
</dbReference>
<dbReference type="Pfam" id="PF07676">
    <property type="entry name" value="PD40"/>
    <property type="match status" value="3"/>
</dbReference>
<evidence type="ECO:0000313" key="9">
    <source>
        <dbReference type="Proteomes" id="UP000031740"/>
    </source>
</evidence>
<evidence type="ECO:0000313" key="8">
    <source>
        <dbReference type="EMBL" id="KEG21399.1"/>
    </source>
</evidence>
<dbReference type="InterPro" id="IPR011042">
    <property type="entry name" value="6-blade_b-propeller_TolB-like"/>
</dbReference>
<evidence type="ECO:0000256" key="2">
    <source>
        <dbReference type="ARBA" id="ARBA00009820"/>
    </source>
</evidence>
<dbReference type="NCBIfam" id="TIGR02800">
    <property type="entry name" value="propeller_TolB"/>
    <property type="match status" value="1"/>
</dbReference>
<dbReference type="InterPro" id="IPR011659">
    <property type="entry name" value="WD40"/>
</dbReference>
<dbReference type="GO" id="GO:0017038">
    <property type="term" value="P:protein import"/>
    <property type="evidence" value="ECO:0007669"/>
    <property type="project" value="InterPro"/>
</dbReference>
<comment type="function">
    <text evidence="5">Part of the Tol-Pal system, which plays a role in outer membrane invagination during cell division and is important for maintaining outer membrane integrity.</text>
</comment>
<dbReference type="PANTHER" id="PTHR36842:SF1">
    <property type="entry name" value="PROTEIN TOLB"/>
    <property type="match status" value="1"/>
</dbReference>
<dbReference type="STRING" id="1293911.H710_00348"/>
<dbReference type="Pfam" id="PF04052">
    <property type="entry name" value="TolB_N"/>
    <property type="match status" value="1"/>
</dbReference>